<name>A0ABN4K8K0_9DEIO</name>
<gene>
    <name evidence="1" type="ORF">AUC44_12635</name>
</gene>
<keyword evidence="2" id="KW-1185">Reference proteome</keyword>
<evidence type="ECO:0000313" key="1">
    <source>
        <dbReference type="EMBL" id="ALW89641.1"/>
    </source>
</evidence>
<accession>A0ABN4K8K0</accession>
<protein>
    <submittedName>
        <fullName evidence="1">Uncharacterized protein</fullName>
    </submittedName>
</protein>
<dbReference type="EMBL" id="CP013910">
    <property type="protein sequence ID" value="ALW89641.1"/>
    <property type="molecule type" value="Genomic_DNA"/>
</dbReference>
<organism evidence="1 2">
    <name type="scientific">Deinococcus actinosclerus</name>
    <dbReference type="NCBI Taxonomy" id="1768108"/>
    <lineage>
        <taxon>Bacteria</taxon>
        <taxon>Thermotogati</taxon>
        <taxon>Deinococcota</taxon>
        <taxon>Deinococci</taxon>
        <taxon>Deinococcales</taxon>
        <taxon>Deinococcaceae</taxon>
        <taxon>Deinococcus</taxon>
    </lineage>
</organism>
<reference evidence="1 2" key="1">
    <citation type="submission" date="2015-12" db="EMBL/GenBank/DDBJ databases">
        <authorList>
            <person name="Kim M.K."/>
            <person name="Srinivasan S."/>
            <person name="Lee J.-J."/>
            <person name="Kim K."/>
        </authorList>
    </citation>
    <scope>NUCLEOTIDE SEQUENCE [LARGE SCALE GENOMIC DNA]</scope>
    <source>
        <strain evidence="1 2">BM2</strain>
    </source>
</reference>
<dbReference type="Proteomes" id="UP000060071">
    <property type="component" value="Chromosome"/>
</dbReference>
<sequence length="69" mass="7700">MSPTDQIDMTALPRAQALLEEAKAAAPSGEMADRLWAMNHELVKAGLGLVLDGVQMQTALHEEWKRHRY</sequence>
<evidence type="ECO:0000313" key="2">
    <source>
        <dbReference type="Proteomes" id="UP000060071"/>
    </source>
</evidence>
<proteinExistence type="predicted"/>